<accession>A0A516H0P8</accession>
<dbReference type="RefSeq" id="WP_144068332.1">
    <property type="nucleotide sequence ID" value="NZ_CP041636.1"/>
</dbReference>
<evidence type="ECO:0000313" key="2">
    <source>
        <dbReference type="Proteomes" id="UP000317496"/>
    </source>
</evidence>
<organism evidence="1 2">
    <name type="scientific">Ferrovibrio terrae</name>
    <dbReference type="NCBI Taxonomy" id="2594003"/>
    <lineage>
        <taxon>Bacteria</taxon>
        <taxon>Pseudomonadati</taxon>
        <taxon>Pseudomonadota</taxon>
        <taxon>Alphaproteobacteria</taxon>
        <taxon>Rhodospirillales</taxon>
        <taxon>Rhodospirillaceae</taxon>
        <taxon>Ferrovibrio</taxon>
    </lineage>
</organism>
<dbReference type="Proteomes" id="UP000317496">
    <property type="component" value="Chromosome"/>
</dbReference>
<evidence type="ECO:0000313" key="1">
    <source>
        <dbReference type="EMBL" id="QDO97351.1"/>
    </source>
</evidence>
<proteinExistence type="predicted"/>
<gene>
    <name evidence="1" type="ORF">FNB15_08760</name>
</gene>
<dbReference type="EMBL" id="CP041636">
    <property type="protein sequence ID" value="QDO97351.1"/>
    <property type="molecule type" value="Genomic_DNA"/>
</dbReference>
<name>A0A516H0P8_9PROT</name>
<dbReference type="AlphaFoldDB" id="A0A516H0P8"/>
<reference evidence="1 2" key="1">
    <citation type="submission" date="2019-07" db="EMBL/GenBank/DDBJ databases">
        <title>Genome sequencing for Ferrovibrio sp. K5.</title>
        <authorList>
            <person name="Park S.-J."/>
        </authorList>
    </citation>
    <scope>NUCLEOTIDE SEQUENCE [LARGE SCALE GENOMIC DNA]</scope>
    <source>
        <strain evidence="1 2">K5</strain>
    </source>
</reference>
<sequence length="90" mass="10610">MTQTHIALVNLQSQIHAAQQQEHDLREERDVCDMEFRAMNAHLGRISIRPQDMDDYDTILRKRERISDEWRVASRQLITLQRRLAAAGLQ</sequence>
<protein>
    <submittedName>
        <fullName evidence="1">Uncharacterized protein</fullName>
    </submittedName>
</protein>
<dbReference type="KEGG" id="fer:FNB15_08760"/>
<keyword evidence="2" id="KW-1185">Reference proteome</keyword>